<organism evidence="2 3">
    <name type="scientific">Aspergillus pseudodeflectus</name>
    <dbReference type="NCBI Taxonomy" id="176178"/>
    <lineage>
        <taxon>Eukaryota</taxon>
        <taxon>Fungi</taxon>
        <taxon>Dikarya</taxon>
        <taxon>Ascomycota</taxon>
        <taxon>Pezizomycotina</taxon>
        <taxon>Eurotiomycetes</taxon>
        <taxon>Eurotiomycetidae</taxon>
        <taxon>Eurotiales</taxon>
        <taxon>Aspergillaceae</taxon>
        <taxon>Aspergillus</taxon>
        <taxon>Aspergillus subgen. Nidulantes</taxon>
    </lineage>
</organism>
<name>A0ABR4L491_9EURO</name>
<reference evidence="2 3" key="1">
    <citation type="submission" date="2024-07" db="EMBL/GenBank/DDBJ databases">
        <title>Section-level genome sequencing and comparative genomics of Aspergillus sections Usti and Cavernicolus.</title>
        <authorList>
            <consortium name="Lawrence Berkeley National Laboratory"/>
            <person name="Nybo J.L."/>
            <person name="Vesth T.C."/>
            <person name="Theobald S."/>
            <person name="Frisvad J.C."/>
            <person name="Larsen T.O."/>
            <person name="Kjaerboelling I."/>
            <person name="Rothschild-Mancinelli K."/>
            <person name="Lyhne E.K."/>
            <person name="Kogle M.E."/>
            <person name="Barry K."/>
            <person name="Clum A."/>
            <person name="Na H."/>
            <person name="Ledsgaard L."/>
            <person name="Lin J."/>
            <person name="Lipzen A."/>
            <person name="Kuo A."/>
            <person name="Riley R."/>
            <person name="Mondo S."/>
            <person name="LaButti K."/>
            <person name="Haridas S."/>
            <person name="Pangalinan J."/>
            <person name="Salamov A.A."/>
            <person name="Simmons B.A."/>
            <person name="Magnuson J.K."/>
            <person name="Chen J."/>
            <person name="Drula E."/>
            <person name="Henrissat B."/>
            <person name="Wiebenga A."/>
            <person name="Lubbers R.J."/>
            <person name="Gomes A.C."/>
            <person name="Macurrencykelacurrency M.R."/>
            <person name="Stajich J."/>
            <person name="Grigoriev I.V."/>
            <person name="Mortensen U.H."/>
            <person name="De vries R.P."/>
            <person name="Baker S.E."/>
            <person name="Andersen M.R."/>
        </authorList>
    </citation>
    <scope>NUCLEOTIDE SEQUENCE [LARGE SCALE GENOMIC DNA]</scope>
    <source>
        <strain evidence="2 3">CBS 756.74</strain>
    </source>
</reference>
<sequence length="84" mass="9366">MYSDQIAKDVNALCFDMEAARIMNYLPCLVVRGICDYCDTDKNKGWRSYAALAAAAFAKMVLSFILGRGYESSRKKAPSIVPFN</sequence>
<feature type="transmembrane region" description="Helical" evidence="1">
    <location>
        <begin position="49"/>
        <end position="67"/>
    </location>
</feature>
<accession>A0ABR4L491</accession>
<protein>
    <recommendedName>
        <fullName evidence="4">Nucleoside phosphorylase domain-containing protein</fullName>
    </recommendedName>
</protein>
<dbReference type="PANTHER" id="PTHR46082:SF11">
    <property type="entry name" value="AAA+ ATPASE DOMAIN-CONTAINING PROTEIN-RELATED"/>
    <property type="match status" value="1"/>
</dbReference>
<dbReference type="Proteomes" id="UP001610444">
    <property type="component" value="Unassembled WGS sequence"/>
</dbReference>
<dbReference type="PANTHER" id="PTHR46082">
    <property type="entry name" value="ATP/GTP-BINDING PROTEIN-RELATED"/>
    <property type="match status" value="1"/>
</dbReference>
<gene>
    <name evidence="2" type="ORF">BJX68DRAFT_227585</name>
</gene>
<evidence type="ECO:0000313" key="3">
    <source>
        <dbReference type="Proteomes" id="UP001610444"/>
    </source>
</evidence>
<keyword evidence="1" id="KW-1133">Transmembrane helix</keyword>
<dbReference type="GeneID" id="98153865"/>
<dbReference type="EMBL" id="JBFXLR010000004">
    <property type="protein sequence ID" value="KAL2858989.1"/>
    <property type="molecule type" value="Genomic_DNA"/>
</dbReference>
<keyword evidence="1" id="KW-0472">Membrane</keyword>
<dbReference type="Gene3D" id="3.40.50.1580">
    <property type="entry name" value="Nucleoside phosphorylase domain"/>
    <property type="match status" value="1"/>
</dbReference>
<keyword evidence="3" id="KW-1185">Reference proteome</keyword>
<evidence type="ECO:0000313" key="2">
    <source>
        <dbReference type="EMBL" id="KAL2858989.1"/>
    </source>
</evidence>
<dbReference type="InterPro" id="IPR035994">
    <property type="entry name" value="Nucleoside_phosphorylase_sf"/>
</dbReference>
<dbReference type="SUPFAM" id="SSF53167">
    <property type="entry name" value="Purine and uridine phosphorylases"/>
    <property type="match status" value="1"/>
</dbReference>
<dbReference type="InterPro" id="IPR053137">
    <property type="entry name" value="NLR-like"/>
</dbReference>
<keyword evidence="1" id="KW-0812">Transmembrane</keyword>
<comment type="caution">
    <text evidence="2">The sequence shown here is derived from an EMBL/GenBank/DDBJ whole genome shotgun (WGS) entry which is preliminary data.</text>
</comment>
<dbReference type="RefSeq" id="XP_070903953.1">
    <property type="nucleotide sequence ID" value="XM_071038701.1"/>
</dbReference>
<proteinExistence type="predicted"/>
<evidence type="ECO:0008006" key="4">
    <source>
        <dbReference type="Google" id="ProtNLM"/>
    </source>
</evidence>
<evidence type="ECO:0000256" key="1">
    <source>
        <dbReference type="SAM" id="Phobius"/>
    </source>
</evidence>